<organism evidence="1">
    <name type="scientific">bioreactor metagenome</name>
    <dbReference type="NCBI Taxonomy" id="1076179"/>
    <lineage>
        <taxon>unclassified sequences</taxon>
        <taxon>metagenomes</taxon>
        <taxon>ecological metagenomes</taxon>
    </lineage>
</organism>
<dbReference type="AlphaFoldDB" id="A0A645IBV7"/>
<protein>
    <submittedName>
        <fullName evidence="1">Uncharacterized protein</fullName>
    </submittedName>
</protein>
<proteinExistence type="predicted"/>
<reference evidence="1" key="1">
    <citation type="submission" date="2019-08" db="EMBL/GenBank/DDBJ databases">
        <authorList>
            <person name="Kucharzyk K."/>
            <person name="Murdoch R.W."/>
            <person name="Higgins S."/>
            <person name="Loffler F."/>
        </authorList>
    </citation>
    <scope>NUCLEOTIDE SEQUENCE</scope>
</reference>
<dbReference type="EMBL" id="VSSQ01109841">
    <property type="protein sequence ID" value="MPN47949.1"/>
    <property type="molecule type" value="Genomic_DNA"/>
</dbReference>
<comment type="caution">
    <text evidence="1">The sequence shown here is derived from an EMBL/GenBank/DDBJ whole genome shotgun (WGS) entry which is preliminary data.</text>
</comment>
<accession>A0A645IBV7</accession>
<evidence type="ECO:0000313" key="1">
    <source>
        <dbReference type="EMBL" id="MPN47949.1"/>
    </source>
</evidence>
<sequence>MLPVMKISVNALQIIKIGADMRRRFAMFGGNRKFPLWNRSPLSRLNTVTTTNRMMYTYISFTILLAFWVRRLAGVQFDDIVLIPFQLIRTVRRTTCSFDPADSVAQ</sequence>
<name>A0A645IBV7_9ZZZZ</name>
<gene>
    <name evidence="1" type="ORF">SDC9_195553</name>
</gene>